<evidence type="ECO:0000259" key="1">
    <source>
        <dbReference type="Pfam" id="PF00651"/>
    </source>
</evidence>
<dbReference type="InterPro" id="IPR000210">
    <property type="entry name" value="BTB/POZ_dom"/>
</dbReference>
<dbReference type="Proteomes" id="UP000544331">
    <property type="component" value="Unassembled WGS sequence"/>
</dbReference>
<dbReference type="Pfam" id="PF00651">
    <property type="entry name" value="BTB"/>
    <property type="match status" value="1"/>
</dbReference>
<evidence type="ECO:0000313" key="2">
    <source>
        <dbReference type="EMBL" id="KAF5705812.1"/>
    </source>
</evidence>
<sequence>MAQIESEEEWQLTQQTFNVCLENMSLSAPAIGPWVERMVLGYEARGRHEEAWQLTQDMYDECIKRRISFGMLGGMGVLSRLLYAYRSSRRSSKDLALLGMIPRQEILELLASDKPSIFCRSLLSRILRDNQSGCSLICLRLGRGRNKLQVHQDVLCYWSKYFERALSGRWSVPEVFDLNPDNEFPPESLKRIFNDFIYTGNYKGESNEDRVIEKGIAEYFQIDHLMRTLH</sequence>
<reference evidence="2 3" key="1">
    <citation type="submission" date="2020-05" db="EMBL/GenBank/DDBJ databases">
        <title>Identification and distribution of gene clusters putatively required for synthesis of sphingolipid metabolism inhibitors in phylogenetically diverse species of the filamentous fungus Fusarium.</title>
        <authorList>
            <person name="Kim H.-S."/>
            <person name="Busman M."/>
            <person name="Brown D.W."/>
            <person name="Divon H."/>
            <person name="Uhlig S."/>
            <person name="Proctor R.H."/>
        </authorList>
    </citation>
    <scope>NUCLEOTIDE SEQUENCE [LARGE SCALE GENOMIC DNA]</scope>
    <source>
        <strain evidence="2 3">NRRL 66235</strain>
    </source>
</reference>
<protein>
    <submittedName>
        <fullName evidence="2">BTB POZ domain-containing protein</fullName>
    </submittedName>
</protein>
<name>A0A8H5Y6P6_9HYPO</name>
<dbReference type="AlphaFoldDB" id="A0A8H5Y6P6"/>
<gene>
    <name evidence="2" type="ORF">FMUND_11914</name>
</gene>
<organism evidence="2 3">
    <name type="scientific">Fusarium mundagurra</name>
    <dbReference type="NCBI Taxonomy" id="1567541"/>
    <lineage>
        <taxon>Eukaryota</taxon>
        <taxon>Fungi</taxon>
        <taxon>Dikarya</taxon>
        <taxon>Ascomycota</taxon>
        <taxon>Pezizomycotina</taxon>
        <taxon>Sordariomycetes</taxon>
        <taxon>Hypocreomycetidae</taxon>
        <taxon>Hypocreales</taxon>
        <taxon>Nectriaceae</taxon>
        <taxon>Fusarium</taxon>
        <taxon>Fusarium fujikuroi species complex</taxon>
    </lineage>
</organism>
<accession>A0A8H5Y6P6</accession>
<evidence type="ECO:0000313" key="3">
    <source>
        <dbReference type="Proteomes" id="UP000544331"/>
    </source>
</evidence>
<keyword evidence="3" id="KW-1185">Reference proteome</keyword>
<dbReference type="OrthoDB" id="194443at2759"/>
<dbReference type="CDD" id="cd18186">
    <property type="entry name" value="BTB_POZ_ZBTB_KLHL-like"/>
    <property type="match status" value="1"/>
</dbReference>
<comment type="caution">
    <text evidence="2">The sequence shown here is derived from an EMBL/GenBank/DDBJ whole genome shotgun (WGS) entry which is preliminary data.</text>
</comment>
<dbReference type="Gene3D" id="3.30.710.10">
    <property type="entry name" value="Potassium Channel Kv1.1, Chain A"/>
    <property type="match status" value="1"/>
</dbReference>
<proteinExistence type="predicted"/>
<dbReference type="EMBL" id="JAAOAN010000469">
    <property type="protein sequence ID" value="KAF5705812.1"/>
    <property type="molecule type" value="Genomic_DNA"/>
</dbReference>
<feature type="domain" description="BTB" evidence="1">
    <location>
        <begin position="143"/>
        <end position="228"/>
    </location>
</feature>
<dbReference type="SUPFAM" id="SSF54695">
    <property type="entry name" value="POZ domain"/>
    <property type="match status" value="1"/>
</dbReference>
<dbReference type="InterPro" id="IPR011333">
    <property type="entry name" value="SKP1/BTB/POZ_sf"/>
</dbReference>